<comment type="caution">
    <text evidence="3">The sequence shown here is derived from an EMBL/GenBank/DDBJ whole genome shotgun (WGS) entry which is preliminary data.</text>
</comment>
<dbReference type="Proteomes" id="UP001220324">
    <property type="component" value="Unassembled WGS sequence"/>
</dbReference>
<keyword evidence="4" id="KW-1185">Reference proteome</keyword>
<evidence type="ECO:0000256" key="1">
    <source>
        <dbReference type="ARBA" id="ARBA00022898"/>
    </source>
</evidence>
<dbReference type="PANTHER" id="PTHR43092:SF2">
    <property type="entry name" value="HERCYNYLCYSTEINE SULFOXIDE LYASE"/>
    <property type="match status" value="1"/>
</dbReference>
<evidence type="ECO:0000313" key="4">
    <source>
        <dbReference type="Proteomes" id="UP001220324"/>
    </source>
</evidence>
<reference evidence="3 4" key="1">
    <citation type="journal article" date="2023" name="IMA Fungus">
        <title>Comparative genomic study of the Penicillium genus elucidates a diverse pangenome and 15 lateral gene transfer events.</title>
        <authorList>
            <person name="Petersen C."/>
            <person name="Sorensen T."/>
            <person name="Nielsen M.R."/>
            <person name="Sondergaard T.E."/>
            <person name="Sorensen J.L."/>
            <person name="Fitzpatrick D.A."/>
            <person name="Frisvad J.C."/>
            <person name="Nielsen K.L."/>
        </authorList>
    </citation>
    <scope>NUCLEOTIDE SEQUENCE [LARGE SCALE GENOMIC DNA]</scope>
    <source>
        <strain evidence="3 4">IBT 35679</strain>
    </source>
</reference>
<organism evidence="3 4">
    <name type="scientific">Penicillium frequentans</name>
    <dbReference type="NCBI Taxonomy" id="3151616"/>
    <lineage>
        <taxon>Eukaryota</taxon>
        <taxon>Fungi</taxon>
        <taxon>Dikarya</taxon>
        <taxon>Ascomycota</taxon>
        <taxon>Pezizomycotina</taxon>
        <taxon>Eurotiomycetes</taxon>
        <taxon>Eurotiomycetidae</taxon>
        <taxon>Eurotiales</taxon>
        <taxon>Aspergillaceae</taxon>
        <taxon>Penicillium</taxon>
    </lineage>
</organism>
<dbReference type="InterPro" id="IPR000192">
    <property type="entry name" value="Aminotrans_V_dom"/>
</dbReference>
<sequence>MAIDNKATPFGKPMRKHWTFSPDYHPINNGSLGAIPRIVQEKRIELLDRCEQRPDPYYRFTNTEFVYKSKAEAAKIINAPADECVFVKNTTTGICIALYNLQFKENDSLIHFDGLYGALENCVTSLEEHTPLKARKVSIEFPIDEDELERRFRETIRKARADGLNIRAALYGTIISRPTFRFPFERLTEICREEGILSIIDAAHGIGMIPLDMQQLQPDFFITNCNKWLYAPRPCSLMYCPKRNQPYIRTLLPTSWGFIPSSTPAEAISARQSSLSPNTLFEELFSLGSGTSDDSQNTCIPTALKFRREVCGGEEAIMTYCRELVNKAADMLADSLGTEVLQEKNLKPGEKSKMRDCCMVTLRLPIGYVKGDDETNLPGAWGTILAKDWNRVSWHLQKRLMADYKTFVPIFPYGTWLWVRICGQVYLDMSDFEWFKDVLCTLCEEVARKEYKSC</sequence>
<dbReference type="AlphaFoldDB" id="A0AAD6CW21"/>
<evidence type="ECO:0000313" key="3">
    <source>
        <dbReference type="EMBL" id="KAJ5541177.1"/>
    </source>
</evidence>
<keyword evidence="1" id="KW-0663">Pyridoxal phosphate</keyword>
<protein>
    <recommendedName>
        <fullName evidence="2">Aminotransferase class V domain-containing protein</fullName>
    </recommendedName>
</protein>
<dbReference type="InterPro" id="IPR015424">
    <property type="entry name" value="PyrdxlP-dep_Trfase"/>
</dbReference>
<dbReference type="PANTHER" id="PTHR43092">
    <property type="entry name" value="L-CYSTEINE DESULFHYDRASE"/>
    <property type="match status" value="1"/>
</dbReference>
<accession>A0AAD6CW21</accession>
<proteinExistence type="predicted"/>
<gene>
    <name evidence="3" type="ORF">N7494_006253</name>
</gene>
<name>A0AAD6CW21_9EURO</name>
<dbReference type="SUPFAM" id="SSF53383">
    <property type="entry name" value="PLP-dependent transferases"/>
    <property type="match status" value="1"/>
</dbReference>
<evidence type="ECO:0000259" key="2">
    <source>
        <dbReference type="Pfam" id="PF00266"/>
    </source>
</evidence>
<dbReference type="Gene3D" id="3.40.640.10">
    <property type="entry name" value="Type I PLP-dependent aspartate aminotransferase-like (Major domain)"/>
    <property type="match status" value="1"/>
</dbReference>
<feature type="domain" description="Aminotransferase class V" evidence="2">
    <location>
        <begin position="63"/>
        <end position="246"/>
    </location>
</feature>
<dbReference type="EMBL" id="JAQIZZ010000005">
    <property type="protein sequence ID" value="KAJ5541177.1"/>
    <property type="molecule type" value="Genomic_DNA"/>
</dbReference>
<dbReference type="InterPro" id="IPR015421">
    <property type="entry name" value="PyrdxlP-dep_Trfase_major"/>
</dbReference>
<dbReference type="Pfam" id="PF00266">
    <property type="entry name" value="Aminotran_5"/>
    <property type="match status" value="1"/>
</dbReference>